<accession>A0A9X7YEE8</accession>
<evidence type="ECO:0000313" key="2">
    <source>
        <dbReference type="Proteomes" id="UP000515377"/>
    </source>
</evidence>
<dbReference type="Proteomes" id="UP000515377">
    <property type="component" value="Chromosome"/>
</dbReference>
<gene>
    <name evidence="1" type="ORF">H3V42_05460</name>
</gene>
<organism evidence="1 2">
    <name type="scientific">Sphingobium yanoikuyae</name>
    <name type="common">Sphingomonas yanoikuyae</name>
    <dbReference type="NCBI Taxonomy" id="13690"/>
    <lineage>
        <taxon>Bacteria</taxon>
        <taxon>Pseudomonadati</taxon>
        <taxon>Pseudomonadota</taxon>
        <taxon>Alphaproteobacteria</taxon>
        <taxon>Sphingomonadales</taxon>
        <taxon>Sphingomonadaceae</taxon>
        <taxon>Sphingobium</taxon>
    </lineage>
</organism>
<proteinExistence type="predicted"/>
<reference evidence="1 2" key="1">
    <citation type="submission" date="2020-07" db="EMBL/GenBank/DDBJ databases">
        <title>Whole genome sequence of Sphingobium yanoikuyae A3.</title>
        <authorList>
            <person name="Han S.-S."/>
        </authorList>
    </citation>
    <scope>NUCLEOTIDE SEQUENCE [LARGE SCALE GENOMIC DNA]</scope>
    <source>
        <strain evidence="1 2">A3</strain>
    </source>
</reference>
<dbReference type="AlphaFoldDB" id="A0A9X7YEE8"/>
<protein>
    <submittedName>
        <fullName evidence="1">Uncharacterized protein</fullName>
    </submittedName>
</protein>
<dbReference type="EMBL" id="CP060122">
    <property type="protein sequence ID" value="QNG47078.1"/>
    <property type="molecule type" value="Genomic_DNA"/>
</dbReference>
<sequence length="457" mass="52153">MKRHALKIGCESLAKAGLIDLVDRGDGNLYYVANERTDVAESDLKFIKDVFYSRRWGVRDQIRLLRRALPTEEELQFAMGLFLLRTGFNLTTARNINPDKWHRPHPIHGISGSYVDIFSVKKRPARRFQYFQSSANKEFSAFDIMRRVLAWTQPLREIVMHQIRHIEHISSSNSLGLSASARMDLRQELPHLKRLKACSWLVMREDGTIAEPEFRWSGLNAKLSDLGLLRSNGKRFELSQSMARRAWAIFVYDKSGSNLILTKLALGHSDLRTLITYISSRKREDSQRASWLSLNEALLHQFQSGASTAPEIIRELVGGGRVTKDEAKRLRDPAALTGKGLQCLNPFKPDPHIEPNHRPGDTCVIQDCYNGCSRAFPTFDTAIHVARQISRLEQQKEKMDVLSWCASSYPEQLMAAERLLNKYSPKAQKEALDIVKSRPPRPIFGMMSGEIHRKLSD</sequence>
<evidence type="ECO:0000313" key="1">
    <source>
        <dbReference type="EMBL" id="QNG47078.1"/>
    </source>
</evidence>
<name>A0A9X7YEE8_SPHYA</name>